<name>A0A9P8RT98_9PEZI</name>
<dbReference type="PANTHER" id="PTHR46411">
    <property type="entry name" value="FAMILY ATPASE, PUTATIVE-RELATED"/>
    <property type="match status" value="1"/>
</dbReference>
<dbReference type="InterPro" id="IPR027417">
    <property type="entry name" value="P-loop_NTPase"/>
</dbReference>
<evidence type="ECO:0000313" key="3">
    <source>
        <dbReference type="Proteomes" id="UP000750711"/>
    </source>
</evidence>
<dbReference type="InterPro" id="IPR003959">
    <property type="entry name" value="ATPase_AAA_core"/>
</dbReference>
<dbReference type="GO" id="GO:0016887">
    <property type="term" value="F:ATP hydrolysis activity"/>
    <property type="evidence" value="ECO:0007669"/>
    <property type="project" value="InterPro"/>
</dbReference>
<accession>A0A9P8RT98</accession>
<gene>
    <name evidence="2" type="ORF">GP486_000755</name>
</gene>
<organism evidence="2 3">
    <name type="scientific">Trichoglossum hirsutum</name>
    <dbReference type="NCBI Taxonomy" id="265104"/>
    <lineage>
        <taxon>Eukaryota</taxon>
        <taxon>Fungi</taxon>
        <taxon>Dikarya</taxon>
        <taxon>Ascomycota</taxon>
        <taxon>Pezizomycotina</taxon>
        <taxon>Geoglossomycetes</taxon>
        <taxon>Geoglossales</taxon>
        <taxon>Geoglossaceae</taxon>
        <taxon>Trichoglossum</taxon>
    </lineage>
</organism>
<keyword evidence="3" id="KW-1185">Reference proteome</keyword>
<dbReference type="AlphaFoldDB" id="A0A9P8RT98"/>
<dbReference type="Gene3D" id="3.40.50.300">
    <property type="entry name" value="P-loop containing nucleotide triphosphate hydrolases"/>
    <property type="match status" value="1"/>
</dbReference>
<dbReference type="Pfam" id="PF00004">
    <property type="entry name" value="AAA"/>
    <property type="match status" value="1"/>
</dbReference>
<comment type="caution">
    <text evidence="2">The sequence shown here is derived from an EMBL/GenBank/DDBJ whole genome shotgun (WGS) entry which is preliminary data.</text>
</comment>
<feature type="domain" description="ATPase AAA-type core" evidence="1">
    <location>
        <begin position="2"/>
        <end position="99"/>
    </location>
</feature>
<sequence length="177" mass="20002">MHAPLYTMSAGDLGVAPEEIEKKLSEILEMATRWKAVLLLDEADVFLEQRTLKDLERNKLVSIFLRILEYYEGILFLTTNRVQTFDTAFQSRIHITINYPELTSGPRRVVWSTFLTASNAPHSITDAQINQLAELPMNGRQIKNVIKTALLLAARNDVPLNRGHIESVLTITQGIEA</sequence>
<dbReference type="EMBL" id="JAGHQM010000055">
    <property type="protein sequence ID" value="KAH0565858.1"/>
    <property type="molecule type" value="Genomic_DNA"/>
</dbReference>
<dbReference type="GO" id="GO:0005524">
    <property type="term" value="F:ATP binding"/>
    <property type="evidence" value="ECO:0007669"/>
    <property type="project" value="InterPro"/>
</dbReference>
<protein>
    <recommendedName>
        <fullName evidence="1">ATPase AAA-type core domain-containing protein</fullName>
    </recommendedName>
</protein>
<dbReference type="PANTHER" id="PTHR46411:SF3">
    <property type="entry name" value="AAA+ ATPASE DOMAIN-CONTAINING PROTEIN"/>
    <property type="match status" value="1"/>
</dbReference>
<dbReference type="Proteomes" id="UP000750711">
    <property type="component" value="Unassembled WGS sequence"/>
</dbReference>
<evidence type="ECO:0000313" key="2">
    <source>
        <dbReference type="EMBL" id="KAH0565858.1"/>
    </source>
</evidence>
<proteinExistence type="predicted"/>
<dbReference type="SUPFAM" id="SSF52540">
    <property type="entry name" value="P-loop containing nucleoside triphosphate hydrolases"/>
    <property type="match status" value="1"/>
</dbReference>
<reference evidence="2" key="1">
    <citation type="submission" date="2021-03" db="EMBL/GenBank/DDBJ databases">
        <title>Comparative genomics and phylogenomic investigation of the class Geoglossomycetes provide insights into ecological specialization and systematics.</title>
        <authorList>
            <person name="Melie T."/>
            <person name="Pirro S."/>
            <person name="Miller A.N."/>
            <person name="Quandt A."/>
        </authorList>
    </citation>
    <scope>NUCLEOTIDE SEQUENCE</scope>
    <source>
        <strain evidence="2">CAQ_001_2017</strain>
    </source>
</reference>
<evidence type="ECO:0000259" key="1">
    <source>
        <dbReference type="Pfam" id="PF00004"/>
    </source>
</evidence>